<gene>
    <name evidence="1" type="ORF">N1851_002081</name>
</gene>
<sequence>MVSPPPLAYVEVWQRNWLKISFLDSDGRLGKQLSVFLRYERGRPISHSFPGFEVLPCDPSLPRPPLAPCCSSHQIQDNATDLEGCQQNLRPHAPTISAGRLLPPSLRASKGRIAKSQLFSVLVPLWWSKLPADVRTAESLTSFCKRLKTHLFRVHLDSA</sequence>
<keyword evidence="2" id="KW-1185">Reference proteome</keyword>
<protein>
    <submittedName>
        <fullName evidence="1">Uncharacterized protein</fullName>
    </submittedName>
</protein>
<comment type="caution">
    <text evidence="1">The sequence shown here is derived from an EMBL/GenBank/DDBJ whole genome shotgun (WGS) entry which is preliminary data.</text>
</comment>
<evidence type="ECO:0000313" key="2">
    <source>
        <dbReference type="Proteomes" id="UP001174136"/>
    </source>
</evidence>
<name>A0AA47NAS9_MERPO</name>
<dbReference type="Proteomes" id="UP001174136">
    <property type="component" value="Unassembled WGS sequence"/>
</dbReference>
<proteinExistence type="predicted"/>
<dbReference type="EMBL" id="JAOPHQ010000283">
    <property type="protein sequence ID" value="KAK0155603.1"/>
    <property type="molecule type" value="Genomic_DNA"/>
</dbReference>
<reference evidence="1" key="1">
    <citation type="journal article" date="2023" name="Front. Mar. Sci.">
        <title>A new Merluccius polli reference genome to investigate the effects of global change in West African waters.</title>
        <authorList>
            <person name="Mateo J.L."/>
            <person name="Blanco-Fernandez C."/>
            <person name="Garcia-Vazquez E."/>
            <person name="Machado-Schiaffino G."/>
        </authorList>
    </citation>
    <scope>NUCLEOTIDE SEQUENCE</scope>
    <source>
        <strain evidence="1">C29</strain>
        <tissue evidence="1">Fin</tissue>
    </source>
</reference>
<accession>A0AA47NAS9</accession>
<dbReference type="AlphaFoldDB" id="A0AA47NAS9"/>
<organism evidence="1 2">
    <name type="scientific">Merluccius polli</name>
    <name type="common">Benguela hake</name>
    <name type="synonym">Merluccius cadenati</name>
    <dbReference type="NCBI Taxonomy" id="89951"/>
    <lineage>
        <taxon>Eukaryota</taxon>
        <taxon>Metazoa</taxon>
        <taxon>Chordata</taxon>
        <taxon>Craniata</taxon>
        <taxon>Vertebrata</taxon>
        <taxon>Euteleostomi</taxon>
        <taxon>Actinopterygii</taxon>
        <taxon>Neopterygii</taxon>
        <taxon>Teleostei</taxon>
        <taxon>Neoteleostei</taxon>
        <taxon>Acanthomorphata</taxon>
        <taxon>Zeiogadaria</taxon>
        <taxon>Gadariae</taxon>
        <taxon>Gadiformes</taxon>
        <taxon>Gadoidei</taxon>
        <taxon>Merlucciidae</taxon>
        <taxon>Merluccius</taxon>
    </lineage>
</organism>
<evidence type="ECO:0000313" key="1">
    <source>
        <dbReference type="EMBL" id="KAK0155603.1"/>
    </source>
</evidence>